<dbReference type="SMART" id="SM01060">
    <property type="entry name" value="Catalase"/>
    <property type="match status" value="1"/>
</dbReference>
<proteinExistence type="predicted"/>
<dbReference type="GO" id="GO:0046872">
    <property type="term" value="F:metal ion binding"/>
    <property type="evidence" value="ECO:0007669"/>
    <property type="project" value="UniProtKB-KW"/>
</dbReference>
<dbReference type="OrthoDB" id="6880011at2759"/>
<name>A0A2A2JZ26_9BILA</name>
<dbReference type="PROSITE" id="PS00437">
    <property type="entry name" value="CATALASE_1"/>
    <property type="match status" value="1"/>
</dbReference>
<keyword evidence="6" id="KW-0560">Oxidoreductase</keyword>
<dbReference type="AlphaFoldDB" id="A0A2A2JZ26"/>
<protein>
    <recommendedName>
        <fullName evidence="2">catalase</fullName>
        <ecNumber evidence="2">1.11.1.6</ecNumber>
    </recommendedName>
</protein>
<evidence type="ECO:0000256" key="6">
    <source>
        <dbReference type="ARBA" id="ARBA00023002"/>
    </source>
</evidence>
<evidence type="ECO:0000256" key="3">
    <source>
        <dbReference type="ARBA" id="ARBA00022559"/>
    </source>
</evidence>
<dbReference type="InterPro" id="IPR018028">
    <property type="entry name" value="Catalase"/>
</dbReference>
<evidence type="ECO:0000256" key="5">
    <source>
        <dbReference type="ARBA" id="ARBA00022723"/>
    </source>
</evidence>
<dbReference type="Gene3D" id="3.40.50.880">
    <property type="match status" value="1"/>
</dbReference>
<dbReference type="InterPro" id="IPR002226">
    <property type="entry name" value="Catalase_haem_BS"/>
</dbReference>
<evidence type="ECO:0000256" key="8">
    <source>
        <dbReference type="ARBA" id="ARBA00023324"/>
    </source>
</evidence>
<evidence type="ECO:0000313" key="11">
    <source>
        <dbReference type="EMBL" id="PAV66945.1"/>
    </source>
</evidence>
<dbReference type="PROSITE" id="PS51402">
    <property type="entry name" value="CATALASE_3"/>
    <property type="match status" value="1"/>
</dbReference>
<dbReference type="EMBL" id="LIAE01010016">
    <property type="protein sequence ID" value="PAV66945.1"/>
    <property type="molecule type" value="Genomic_DNA"/>
</dbReference>
<feature type="region of interest" description="Disordered" evidence="9">
    <location>
        <begin position="621"/>
        <end position="694"/>
    </location>
</feature>
<dbReference type="Proteomes" id="UP000218231">
    <property type="component" value="Unassembled WGS sequence"/>
</dbReference>
<dbReference type="GO" id="GO:0004096">
    <property type="term" value="F:catalase activity"/>
    <property type="evidence" value="ECO:0007669"/>
    <property type="project" value="UniProtKB-EC"/>
</dbReference>
<dbReference type="InterPro" id="IPR024712">
    <property type="entry name" value="Catalase_clade2"/>
</dbReference>
<evidence type="ECO:0000256" key="9">
    <source>
        <dbReference type="SAM" id="MobiDB-lite"/>
    </source>
</evidence>
<dbReference type="InterPro" id="IPR041399">
    <property type="entry name" value="Catalase_large_C"/>
</dbReference>
<evidence type="ECO:0000259" key="10">
    <source>
        <dbReference type="SMART" id="SM01060"/>
    </source>
</evidence>
<dbReference type="Gene3D" id="2.40.180.10">
    <property type="entry name" value="Catalase core domain"/>
    <property type="match status" value="1"/>
</dbReference>
<dbReference type="Pfam" id="PF06628">
    <property type="entry name" value="Catalase-rel"/>
    <property type="match status" value="1"/>
</dbReference>
<accession>A0A2A2JZ26</accession>
<dbReference type="InterPro" id="IPR010582">
    <property type="entry name" value="Catalase_immune_responsive"/>
</dbReference>
<dbReference type="PANTHER" id="PTHR42821">
    <property type="entry name" value="CATALASE"/>
    <property type="match status" value="1"/>
</dbReference>
<dbReference type="EC" id="1.11.1.6" evidence="2"/>
<dbReference type="CDD" id="cd03132">
    <property type="entry name" value="GATase1_catalase"/>
    <property type="match status" value="1"/>
</dbReference>
<evidence type="ECO:0000256" key="2">
    <source>
        <dbReference type="ARBA" id="ARBA00012314"/>
    </source>
</evidence>
<sequence length="924" mass="100297">MPGLKASKIMKWVAQAVQPADTMVTGSHRLRVFRPERTACLADYTRADVLSTVGQQTEVFVRFSTVAGNKGSRDLARDVRGFAVKMYTKQGNWDIVGNNIPVFFIQDAIKFPDLVHAAKQEPDRAFPQAQTAHDNFWDFASLTPEAWHMIMWIMSDRTIPRSFRTMEGFGVHSFRLVNAEGRSTFVKFHWKPRQGLQSVLWNEAVKISGADPDYHRRDLWEAIECGDFPQWDLGVQLFDQETADKLPFDHLDSTKLIPEEDVPVRIVGTLTLNRNVDNFFAETEQVAYCTQNIVPGIDFSDDPLLHGRNFSYLDTQLKRLGSPNFTHLPINAPRCPVMNFQQDGHMAMRNPKGRVNYEPNSWGAEGGPRENAEIGFTSFPAEVQGTKQRIRSETFADHYSQARQFYLSQQPIEQKHIGDALVFELSKVERVDIRARAVSHLRNIDEDLAATVANGLGLDLPDAAKAAKPTLDLPTSSALSIVANGPANFAGRKMGLLLTDGSSAELFNALTKALEAEGAVWEVVAPKIGGVTLDDGTKVAAKQKIDGGPSVLFDAVAVLPSEEGAAMLAKDAASKDFVADAFGHCKFIGYTDAAATLLDAARVPELDDGFVLGSRNEGRSRRGGLTTLAGAAGGRPAAPLNGKPHIARTWDALPRSRSTGSGHTIGAGRGNDPAAGAARGANRPTTPGLCEEPGVDPCRMLDEIVEINPVDLGDHDHVIDETWRTTGEHEQRCARTRPGRDGACRQVDPLPRALGRIEAQRHPRDRGTVGSVAAGQLQHPSDRSVTYCVQDRGTLHRLVTGGEGAPGIVVAGELGGEPGKIDRARHFEPGRHSDAPCRSGPVRARRPHAVGQPTGATRASGYGRGYGAVIGMVVIAGRSDDEIEIPASCDLAAQRAITAPRDRGQLAIGQIEERDVASNDAETT</sequence>
<organism evidence="11 12">
    <name type="scientific">Diploscapter pachys</name>
    <dbReference type="NCBI Taxonomy" id="2018661"/>
    <lineage>
        <taxon>Eukaryota</taxon>
        <taxon>Metazoa</taxon>
        <taxon>Ecdysozoa</taxon>
        <taxon>Nematoda</taxon>
        <taxon>Chromadorea</taxon>
        <taxon>Rhabditida</taxon>
        <taxon>Rhabditina</taxon>
        <taxon>Rhabditomorpha</taxon>
        <taxon>Rhabditoidea</taxon>
        <taxon>Rhabditidae</taxon>
        <taxon>Diploscapter</taxon>
    </lineage>
</organism>
<comment type="cofactor">
    <cofactor evidence="1">
        <name>heme</name>
        <dbReference type="ChEBI" id="CHEBI:30413"/>
    </cofactor>
</comment>
<gene>
    <name evidence="11" type="ORF">WR25_15812</name>
</gene>
<dbReference type="GO" id="GO:0006979">
    <property type="term" value="P:response to oxidative stress"/>
    <property type="evidence" value="ECO:0007669"/>
    <property type="project" value="InterPro"/>
</dbReference>
<dbReference type="Gene3D" id="1.20.1370.20">
    <property type="match status" value="1"/>
</dbReference>
<feature type="region of interest" description="Disordered" evidence="9">
    <location>
        <begin position="827"/>
        <end position="857"/>
    </location>
</feature>
<evidence type="ECO:0000256" key="4">
    <source>
        <dbReference type="ARBA" id="ARBA00022617"/>
    </source>
</evidence>
<dbReference type="GO" id="GO:0020037">
    <property type="term" value="F:heme binding"/>
    <property type="evidence" value="ECO:0007669"/>
    <property type="project" value="InterPro"/>
</dbReference>
<dbReference type="GO" id="GO:0042744">
    <property type="term" value="P:hydrogen peroxide catabolic process"/>
    <property type="evidence" value="ECO:0007669"/>
    <property type="project" value="UniProtKB-KW"/>
</dbReference>
<dbReference type="InterPro" id="IPR011614">
    <property type="entry name" value="Catalase_core"/>
</dbReference>
<keyword evidence="5" id="KW-0479">Metal-binding</keyword>
<evidence type="ECO:0000313" key="12">
    <source>
        <dbReference type="Proteomes" id="UP000218231"/>
    </source>
</evidence>
<dbReference type="PANTHER" id="PTHR42821:SF1">
    <property type="entry name" value="CATALASE-B"/>
    <property type="match status" value="1"/>
</dbReference>
<keyword evidence="12" id="KW-1185">Reference proteome</keyword>
<keyword evidence="7" id="KW-0408">Iron</keyword>
<dbReference type="InterPro" id="IPR029062">
    <property type="entry name" value="Class_I_gatase-like"/>
</dbReference>
<dbReference type="SUPFAM" id="SSF52317">
    <property type="entry name" value="Class I glutamine amidotransferase-like"/>
    <property type="match status" value="1"/>
</dbReference>
<feature type="compositionally biased region" description="Low complexity" evidence="9">
    <location>
        <begin position="623"/>
        <end position="640"/>
    </location>
</feature>
<dbReference type="InterPro" id="IPR020835">
    <property type="entry name" value="Catalase_sf"/>
</dbReference>
<reference evidence="11 12" key="1">
    <citation type="journal article" date="2017" name="Curr. Biol.">
        <title>Genome architecture and evolution of a unichromosomal asexual nematode.</title>
        <authorList>
            <person name="Fradin H."/>
            <person name="Zegar C."/>
            <person name="Gutwein M."/>
            <person name="Lucas J."/>
            <person name="Kovtun M."/>
            <person name="Corcoran D."/>
            <person name="Baugh L.R."/>
            <person name="Kiontke K."/>
            <person name="Gunsalus K."/>
            <person name="Fitch D.H."/>
            <person name="Piano F."/>
        </authorList>
    </citation>
    <scope>NUCLEOTIDE SEQUENCE [LARGE SCALE GENOMIC DNA]</scope>
    <source>
        <strain evidence="11">PF1309</strain>
    </source>
</reference>
<evidence type="ECO:0000256" key="1">
    <source>
        <dbReference type="ARBA" id="ARBA00001971"/>
    </source>
</evidence>
<dbReference type="Pfam" id="PF00199">
    <property type="entry name" value="Catalase"/>
    <property type="match status" value="1"/>
</dbReference>
<keyword evidence="8" id="KW-0376">Hydrogen peroxide</keyword>
<dbReference type="GO" id="GO:0005829">
    <property type="term" value="C:cytosol"/>
    <property type="evidence" value="ECO:0007669"/>
    <property type="project" value="TreeGrafter"/>
</dbReference>
<dbReference type="Pfam" id="PF18011">
    <property type="entry name" value="Catalase_C"/>
    <property type="match status" value="1"/>
</dbReference>
<dbReference type="SUPFAM" id="SSF56634">
    <property type="entry name" value="Heme-dependent catalase-like"/>
    <property type="match status" value="1"/>
</dbReference>
<dbReference type="STRING" id="2018661.A0A2A2JZ26"/>
<keyword evidence="3" id="KW-0575">Peroxidase</keyword>
<evidence type="ECO:0000256" key="7">
    <source>
        <dbReference type="ARBA" id="ARBA00023004"/>
    </source>
</evidence>
<keyword evidence="4" id="KW-0349">Heme</keyword>
<comment type="caution">
    <text evidence="11">The sequence shown here is derived from an EMBL/GenBank/DDBJ whole genome shotgun (WGS) entry which is preliminary data.</text>
</comment>
<feature type="compositionally biased region" description="Low complexity" evidence="9">
    <location>
        <begin position="670"/>
        <end position="684"/>
    </location>
</feature>
<dbReference type="InterPro" id="IPR043156">
    <property type="entry name" value="Catalase_clade2_helical"/>
</dbReference>
<feature type="domain" description="Catalase core" evidence="10">
    <location>
        <begin position="9"/>
        <end position="366"/>
    </location>
</feature>
<dbReference type="PRINTS" id="PR00067">
    <property type="entry name" value="CATALASE"/>
</dbReference>